<dbReference type="Pfam" id="PF12697">
    <property type="entry name" value="Abhydrolase_6"/>
    <property type="match status" value="1"/>
</dbReference>
<dbReference type="GO" id="GO:0016020">
    <property type="term" value="C:membrane"/>
    <property type="evidence" value="ECO:0007669"/>
    <property type="project" value="TreeGrafter"/>
</dbReference>
<dbReference type="Gene3D" id="3.40.50.1820">
    <property type="entry name" value="alpha/beta hydrolase"/>
    <property type="match status" value="1"/>
</dbReference>
<dbReference type="GO" id="GO:0016787">
    <property type="term" value="F:hydrolase activity"/>
    <property type="evidence" value="ECO:0007669"/>
    <property type="project" value="UniProtKB-KW"/>
</dbReference>
<dbReference type="InterPro" id="IPR050266">
    <property type="entry name" value="AB_hydrolase_sf"/>
</dbReference>
<keyword evidence="3" id="KW-1185">Reference proteome</keyword>
<dbReference type="AlphaFoldDB" id="A0A941IJP2"/>
<organism evidence="2 3">
    <name type="scientific">Actinospica acidithermotolerans</name>
    <dbReference type="NCBI Taxonomy" id="2828514"/>
    <lineage>
        <taxon>Bacteria</taxon>
        <taxon>Bacillati</taxon>
        <taxon>Actinomycetota</taxon>
        <taxon>Actinomycetes</taxon>
        <taxon>Catenulisporales</taxon>
        <taxon>Actinospicaceae</taxon>
        <taxon>Actinospica</taxon>
    </lineage>
</organism>
<reference evidence="2" key="1">
    <citation type="submission" date="2021-04" db="EMBL/GenBank/DDBJ databases">
        <title>Genome based classification of Actinospica acidithermotolerans sp. nov., an actinobacterium isolated from an Indonesian hot spring.</title>
        <authorList>
            <person name="Kusuma A.B."/>
            <person name="Putra K.E."/>
            <person name="Nafisah S."/>
            <person name="Loh J."/>
            <person name="Nouioui I."/>
            <person name="Goodfellow M."/>
        </authorList>
    </citation>
    <scope>NUCLEOTIDE SEQUENCE</scope>
    <source>
        <strain evidence="2">MGRD01-02</strain>
    </source>
</reference>
<proteinExistence type="predicted"/>
<protein>
    <submittedName>
        <fullName evidence="2">Alpha/beta hydrolase</fullName>
    </submittedName>
</protein>
<dbReference type="EMBL" id="JAGSOH010000048">
    <property type="protein sequence ID" value="MBR7828087.1"/>
    <property type="molecule type" value="Genomic_DNA"/>
</dbReference>
<evidence type="ECO:0000259" key="1">
    <source>
        <dbReference type="Pfam" id="PF12697"/>
    </source>
</evidence>
<comment type="caution">
    <text evidence="2">The sequence shown here is derived from an EMBL/GenBank/DDBJ whole genome shotgun (WGS) entry which is preliminary data.</text>
</comment>
<dbReference type="RefSeq" id="WP_212519226.1">
    <property type="nucleotide sequence ID" value="NZ_JAGSOH010000048.1"/>
</dbReference>
<accession>A0A941IJP2</accession>
<dbReference type="InterPro" id="IPR029058">
    <property type="entry name" value="AB_hydrolase_fold"/>
</dbReference>
<name>A0A941IJP2_9ACTN</name>
<feature type="domain" description="AB hydrolase-1" evidence="1">
    <location>
        <begin position="33"/>
        <end position="307"/>
    </location>
</feature>
<dbReference type="PANTHER" id="PTHR43798">
    <property type="entry name" value="MONOACYLGLYCEROL LIPASE"/>
    <property type="match status" value="1"/>
</dbReference>
<dbReference type="InterPro" id="IPR000073">
    <property type="entry name" value="AB_hydrolase_1"/>
</dbReference>
<evidence type="ECO:0000313" key="2">
    <source>
        <dbReference type="EMBL" id="MBR7828087.1"/>
    </source>
</evidence>
<keyword evidence="2" id="KW-0378">Hydrolase</keyword>
<dbReference type="SUPFAM" id="SSF53474">
    <property type="entry name" value="alpha/beta-Hydrolases"/>
    <property type="match status" value="1"/>
</dbReference>
<dbReference type="Proteomes" id="UP000676325">
    <property type="component" value="Unassembled WGS sequence"/>
</dbReference>
<evidence type="ECO:0000313" key="3">
    <source>
        <dbReference type="Proteomes" id="UP000676325"/>
    </source>
</evidence>
<gene>
    <name evidence="2" type="ORF">KDK95_17350</name>
</gene>
<sequence>MSDSPRIPGRLVRLAGSATHVVVEPGPAGVPPVVLSSGLGGAWYDWDRVVPLIAGLAPVLRFDRPGLGWSEPAALPPTLAGEADRIRALLTTPGVLAPDAPPAGPAVVVGHSLAGFHVEAFARLFPELTAGVVLVDASAEPEAAGPEPETAAQRRLAQWRTVGELAGRTGLAGLAMPRLRALAIRLSRNGGSDLADPADVAATAASGRLLTSALLENATYDALAAQLLELRCEKPFPQEPPLRVIAAFGSTPAVRALPFAAGRVSQRNESWLARQRQLAELSERGRLIELADSAHYVPFDRPDAVAETVRELLASLD</sequence>
<dbReference type="PANTHER" id="PTHR43798:SF33">
    <property type="entry name" value="HYDROLASE, PUTATIVE (AFU_ORTHOLOGUE AFUA_2G14860)-RELATED"/>
    <property type="match status" value="1"/>
</dbReference>